<dbReference type="EMBL" id="JBHUIR010000001">
    <property type="protein sequence ID" value="MFD2258224.1"/>
    <property type="molecule type" value="Genomic_DNA"/>
</dbReference>
<comment type="caution">
    <text evidence="3">The sequence shown here is derived from an EMBL/GenBank/DDBJ whole genome shotgun (WGS) entry which is preliminary data.</text>
</comment>
<dbReference type="InterPro" id="IPR036709">
    <property type="entry name" value="Autotransporte_beta_dom_sf"/>
</dbReference>
<dbReference type="SMART" id="SM00869">
    <property type="entry name" value="Autotransporter"/>
    <property type="match status" value="1"/>
</dbReference>
<keyword evidence="4" id="KW-1185">Reference proteome</keyword>
<dbReference type="SUPFAM" id="SSF103515">
    <property type="entry name" value="Autotransporter"/>
    <property type="match status" value="1"/>
</dbReference>
<dbReference type="InterPro" id="IPR012332">
    <property type="entry name" value="Autotransporter_pectin_lyase_C"/>
</dbReference>
<dbReference type="Proteomes" id="UP001597373">
    <property type="component" value="Unassembled WGS sequence"/>
</dbReference>
<organism evidence="3 4">
    <name type="scientific">Chelativorans composti</name>
    <dbReference type="NCBI Taxonomy" id="768533"/>
    <lineage>
        <taxon>Bacteria</taxon>
        <taxon>Pseudomonadati</taxon>
        <taxon>Pseudomonadota</taxon>
        <taxon>Alphaproteobacteria</taxon>
        <taxon>Hyphomicrobiales</taxon>
        <taxon>Phyllobacteriaceae</taxon>
        <taxon>Chelativorans</taxon>
    </lineage>
</organism>
<dbReference type="InterPro" id="IPR043990">
    <property type="entry name" value="AC_1"/>
</dbReference>
<reference evidence="4" key="1">
    <citation type="journal article" date="2019" name="Int. J. Syst. Evol. Microbiol.">
        <title>The Global Catalogue of Microorganisms (GCM) 10K type strain sequencing project: providing services to taxonomists for standard genome sequencing and annotation.</title>
        <authorList>
            <consortium name="The Broad Institute Genomics Platform"/>
            <consortium name="The Broad Institute Genome Sequencing Center for Infectious Disease"/>
            <person name="Wu L."/>
            <person name="Ma J."/>
        </authorList>
    </citation>
    <scope>NUCLEOTIDE SEQUENCE [LARGE SCALE GENOMIC DNA]</scope>
    <source>
        <strain evidence="4">KCTC 23707</strain>
    </source>
</reference>
<proteinExistence type="predicted"/>
<dbReference type="InterPro" id="IPR051551">
    <property type="entry name" value="Autotransporter_adhesion"/>
</dbReference>
<dbReference type="RefSeq" id="WP_345097529.1">
    <property type="nucleotide sequence ID" value="NZ_BAABGS010000002.1"/>
</dbReference>
<feature type="region of interest" description="Disordered" evidence="1">
    <location>
        <begin position="405"/>
        <end position="443"/>
    </location>
</feature>
<dbReference type="SUPFAM" id="SSF51126">
    <property type="entry name" value="Pectin lyase-like"/>
    <property type="match status" value="1"/>
</dbReference>
<sequence length="786" mass="81371">MAIAQTGGTITAQTLSIETTPRRNGVIGSASSGDGYRISSGTATYAGDSSIDTTGRGVVIQGTGITLSMGMGTTGVAPESGVAKVGIGGLTSIESDQTAIHLDNSATKSHTLIDAGASVTGAVAAYNDGTGDAHLEINAGADISGLIQMGDGSDELTLNGQVDLSGIPSIDGGDDMSAADGMIDNLTFRGGYSGIDNGKFLNWENVNFHDGTYTVAGGTLSAGYDEGTGVFVYSGGVLDAGSSFTVDANLTTVGTGSFQIRGGGSGTYFVEGSVTNGGLIDSNDGATGDILTVRGDFVGNGGTYHLDTVLQDDSSPTDMLVVEGGTSGSSYVRVANAGGTGAVTTEGIKIIDVTGDSDGTFILAGDYVHEGEGAVVGGAYAYKLHKGAPSSPNDGNWYLRSNLTAIDEPEDPDGPGDPDDPGEPGGPVDPSNPSIPEGPLYQAGDPVYEAYPQLLLGLSSLPTLQQRVGNRYWAGNGNRLMVQGADAPDLTYAPAQEAGSFVELSGAWVRLEGTHHHIEPRVSTSRADYDHNTYRLQAGYDAALLDNGAGTLIGGLSVHYARGAASVSSPYNADGGSGKIRTDGFGVGGTLTWYGDGGFYVDGQAQVTWHRSDLSIDGGRLRVASDNDGHGYAFSIEAGQRIAIDPTWSVTPQAQLSFAKVKFDDFIDVFGADVSFGRGESLQGRIGIALDHENSWQNDKGTLDRAHVYGIANLYYEFKDGTQVDVSGVSFENKQDRLWGGIGVGGSYNWDNDRYSVYGEGLVTTSLNNFGDSYSVKATVGLRMKW</sequence>
<dbReference type="CDD" id="cd01344">
    <property type="entry name" value="PL2_Passenger_AT"/>
    <property type="match status" value="1"/>
</dbReference>
<dbReference type="InterPro" id="IPR011050">
    <property type="entry name" value="Pectin_lyase_fold/virulence"/>
</dbReference>
<evidence type="ECO:0000259" key="2">
    <source>
        <dbReference type="PROSITE" id="PS51208"/>
    </source>
</evidence>
<evidence type="ECO:0000313" key="3">
    <source>
        <dbReference type="EMBL" id="MFD2258224.1"/>
    </source>
</evidence>
<dbReference type="NCBIfam" id="TIGR01414">
    <property type="entry name" value="autotrans_barl"/>
    <property type="match status" value="1"/>
</dbReference>
<dbReference type="Pfam" id="PF18883">
    <property type="entry name" value="AC_1"/>
    <property type="match status" value="1"/>
</dbReference>
<name>A0ABW5DEA7_9HYPH</name>
<feature type="compositionally biased region" description="Acidic residues" evidence="1">
    <location>
        <begin position="407"/>
        <end position="422"/>
    </location>
</feature>
<accession>A0ABW5DEA7</accession>
<dbReference type="PANTHER" id="PTHR35037:SF3">
    <property type="entry name" value="C-TERMINAL REGION OF AIDA-LIKE PROTEIN"/>
    <property type="match status" value="1"/>
</dbReference>
<gene>
    <name evidence="3" type="ORF">ACFSMZ_00380</name>
</gene>
<dbReference type="Pfam" id="PF03797">
    <property type="entry name" value="Autotransporter"/>
    <property type="match status" value="1"/>
</dbReference>
<protein>
    <submittedName>
        <fullName evidence="3">Autotransporter outer membrane beta-barrel domain-containing protein</fullName>
    </submittedName>
</protein>
<feature type="domain" description="Autotransporter" evidence="2">
    <location>
        <begin position="500"/>
        <end position="786"/>
    </location>
</feature>
<dbReference type="PROSITE" id="PS51208">
    <property type="entry name" value="AUTOTRANSPORTER"/>
    <property type="match status" value="1"/>
</dbReference>
<evidence type="ECO:0000256" key="1">
    <source>
        <dbReference type="SAM" id="MobiDB-lite"/>
    </source>
</evidence>
<dbReference type="Gene3D" id="2.40.128.130">
    <property type="entry name" value="Autotransporter beta-domain"/>
    <property type="match status" value="1"/>
</dbReference>
<evidence type="ECO:0000313" key="4">
    <source>
        <dbReference type="Proteomes" id="UP001597373"/>
    </source>
</evidence>
<dbReference type="InterPro" id="IPR005546">
    <property type="entry name" value="Autotransporte_beta"/>
</dbReference>
<dbReference type="Gene3D" id="2.160.20.20">
    <property type="match status" value="1"/>
</dbReference>
<dbReference type="PANTHER" id="PTHR35037">
    <property type="entry name" value="C-TERMINAL REGION OF AIDA-LIKE PROTEIN"/>
    <property type="match status" value="1"/>
</dbReference>
<dbReference type="InterPro" id="IPR006315">
    <property type="entry name" value="OM_autotransptr_brl_dom"/>
</dbReference>